<evidence type="ECO:0000256" key="1">
    <source>
        <dbReference type="SAM" id="MobiDB-lite"/>
    </source>
</evidence>
<dbReference type="Proteomes" id="UP000030645">
    <property type="component" value="Unassembled WGS sequence"/>
</dbReference>
<feature type="compositionally biased region" description="Polar residues" evidence="1">
    <location>
        <begin position="77"/>
        <end position="96"/>
    </location>
</feature>
<reference evidence="3" key="1">
    <citation type="submission" date="2013-01" db="EMBL/GenBank/DDBJ databases">
        <title>Draft Genome Sequence of a Mulberry Tree, Morus notabilis C.K. Schneid.</title>
        <authorList>
            <person name="He N."/>
            <person name="Zhao S."/>
        </authorList>
    </citation>
    <scope>NUCLEOTIDE SEQUENCE</scope>
</reference>
<protein>
    <submittedName>
        <fullName evidence="2">Uncharacterized protein</fullName>
    </submittedName>
</protein>
<proteinExistence type="predicted"/>
<accession>W9SNY2</accession>
<feature type="region of interest" description="Disordered" evidence="1">
    <location>
        <begin position="65"/>
        <end position="96"/>
    </location>
</feature>
<dbReference type="EMBL" id="KE620870">
    <property type="protein sequence ID" value="EXC37765.1"/>
    <property type="molecule type" value="Genomic_DNA"/>
</dbReference>
<evidence type="ECO:0000313" key="3">
    <source>
        <dbReference type="Proteomes" id="UP000030645"/>
    </source>
</evidence>
<gene>
    <name evidence="2" type="ORF">L484_001223</name>
</gene>
<keyword evidence="3" id="KW-1185">Reference proteome</keyword>
<name>W9SNY2_9ROSA</name>
<sequence length="96" mass="10499">MTSPRQTRLETTHLLDPTVVLLNLAEIAAKCHHKSATNQFCVPLSAMSHHSKPLQLLQRVPTMMKTSPDPTIAEPAKTSTSPSFLRPTTSAKNIPT</sequence>
<evidence type="ECO:0000313" key="2">
    <source>
        <dbReference type="EMBL" id="EXC37765.1"/>
    </source>
</evidence>
<organism evidence="2 3">
    <name type="scientific">Morus notabilis</name>
    <dbReference type="NCBI Taxonomy" id="981085"/>
    <lineage>
        <taxon>Eukaryota</taxon>
        <taxon>Viridiplantae</taxon>
        <taxon>Streptophyta</taxon>
        <taxon>Embryophyta</taxon>
        <taxon>Tracheophyta</taxon>
        <taxon>Spermatophyta</taxon>
        <taxon>Magnoliopsida</taxon>
        <taxon>eudicotyledons</taxon>
        <taxon>Gunneridae</taxon>
        <taxon>Pentapetalae</taxon>
        <taxon>rosids</taxon>
        <taxon>fabids</taxon>
        <taxon>Rosales</taxon>
        <taxon>Moraceae</taxon>
        <taxon>Moreae</taxon>
        <taxon>Morus</taxon>
    </lineage>
</organism>
<dbReference type="AlphaFoldDB" id="W9SNY2"/>